<proteinExistence type="predicted"/>
<dbReference type="RefSeq" id="WP_184398457.1">
    <property type="nucleotide sequence ID" value="NZ_BAAAJD010000180.1"/>
</dbReference>
<reference evidence="6 7" key="1">
    <citation type="submission" date="2020-08" db="EMBL/GenBank/DDBJ databases">
        <title>Sequencing the genomes of 1000 actinobacteria strains.</title>
        <authorList>
            <person name="Klenk H.-P."/>
        </authorList>
    </citation>
    <scope>NUCLEOTIDE SEQUENCE [LARGE SCALE GENOMIC DNA]</scope>
    <source>
        <strain evidence="6 7">DSM 44551</strain>
    </source>
</reference>
<evidence type="ECO:0000313" key="6">
    <source>
        <dbReference type="EMBL" id="MBB5435564.1"/>
    </source>
</evidence>
<sequence length="311" mass="33537">MSTRGIRFGVNFREADLDDWPRYCRDTERLGYDTLLAPDHLGHPAPFGMLAAAAAATDHIRLGTMVLNNEFWNPALLAREAATVDRISRGRLELGLGLGHMKSEFETAGIPWRGHADRLAALERTLGELDRFLVDGGPGHGPAQRPRPPLLIGGHGEATLRLAARRADIIGFGGLVQRRGAPMGVFHVEGPDDVLRRVDFVREQAGGRLAGLEFNVLVQNVTVTDDAERAAAGLAAEYGAESGLGTAADVLASPFVLVGTAGEIAAEITANRDRYGFDYVCTHGEHRDALARVIPEVRRLEEAAGRSDPSR</sequence>
<dbReference type="Pfam" id="PF00296">
    <property type="entry name" value="Bac_luciferase"/>
    <property type="match status" value="1"/>
</dbReference>
<dbReference type="NCBIfam" id="TIGR03621">
    <property type="entry name" value="F420_MSMEG_2516"/>
    <property type="match status" value="1"/>
</dbReference>
<evidence type="ECO:0000313" key="7">
    <source>
        <dbReference type="Proteomes" id="UP000572635"/>
    </source>
</evidence>
<name>A0A7W8VH17_9ACTN</name>
<dbReference type="InterPro" id="IPR036661">
    <property type="entry name" value="Luciferase-like_sf"/>
</dbReference>
<evidence type="ECO:0000256" key="1">
    <source>
        <dbReference type="ARBA" id="ARBA00022630"/>
    </source>
</evidence>
<keyword evidence="3" id="KW-0560">Oxidoreductase</keyword>
<dbReference type="PANTHER" id="PTHR42847:SF4">
    <property type="entry name" value="ALKANESULFONATE MONOOXYGENASE-RELATED"/>
    <property type="match status" value="1"/>
</dbReference>
<dbReference type="GO" id="GO:0008726">
    <property type="term" value="F:alkanesulfonate monooxygenase activity"/>
    <property type="evidence" value="ECO:0007669"/>
    <property type="project" value="TreeGrafter"/>
</dbReference>
<dbReference type="PANTHER" id="PTHR42847">
    <property type="entry name" value="ALKANESULFONATE MONOOXYGENASE"/>
    <property type="match status" value="1"/>
</dbReference>
<gene>
    <name evidence="6" type="ORF">HDA36_005712</name>
</gene>
<dbReference type="InterPro" id="IPR050172">
    <property type="entry name" value="SsuD_RutA_monooxygenase"/>
</dbReference>
<dbReference type="Gene3D" id="3.20.20.30">
    <property type="entry name" value="Luciferase-like domain"/>
    <property type="match status" value="1"/>
</dbReference>
<comment type="caution">
    <text evidence="6">The sequence shown here is derived from an EMBL/GenBank/DDBJ whole genome shotgun (WGS) entry which is preliminary data.</text>
</comment>
<protein>
    <submittedName>
        <fullName evidence="6">Putative F420-dependent oxidoreductase</fullName>
    </submittedName>
</protein>
<evidence type="ECO:0000256" key="3">
    <source>
        <dbReference type="ARBA" id="ARBA00023002"/>
    </source>
</evidence>
<evidence type="ECO:0000256" key="2">
    <source>
        <dbReference type="ARBA" id="ARBA00022643"/>
    </source>
</evidence>
<keyword evidence="2" id="KW-0288">FMN</keyword>
<dbReference type="GO" id="GO:0046306">
    <property type="term" value="P:alkanesulfonate catabolic process"/>
    <property type="evidence" value="ECO:0007669"/>
    <property type="project" value="TreeGrafter"/>
</dbReference>
<dbReference type="Proteomes" id="UP000572635">
    <property type="component" value="Unassembled WGS sequence"/>
</dbReference>
<dbReference type="InterPro" id="IPR011251">
    <property type="entry name" value="Luciferase-like_dom"/>
</dbReference>
<evidence type="ECO:0000259" key="5">
    <source>
        <dbReference type="Pfam" id="PF00296"/>
    </source>
</evidence>
<dbReference type="SUPFAM" id="SSF51679">
    <property type="entry name" value="Bacterial luciferase-like"/>
    <property type="match status" value="1"/>
</dbReference>
<keyword evidence="7" id="KW-1185">Reference proteome</keyword>
<dbReference type="AlphaFoldDB" id="A0A7W8VH17"/>
<feature type="domain" description="Luciferase-like" evidence="5">
    <location>
        <begin position="16"/>
        <end position="177"/>
    </location>
</feature>
<keyword evidence="1" id="KW-0285">Flavoprotein</keyword>
<evidence type="ECO:0000256" key="4">
    <source>
        <dbReference type="ARBA" id="ARBA00023033"/>
    </source>
</evidence>
<organism evidence="6 7">
    <name type="scientific">Nocardiopsis composta</name>
    <dbReference type="NCBI Taxonomy" id="157465"/>
    <lineage>
        <taxon>Bacteria</taxon>
        <taxon>Bacillati</taxon>
        <taxon>Actinomycetota</taxon>
        <taxon>Actinomycetes</taxon>
        <taxon>Streptosporangiales</taxon>
        <taxon>Nocardiopsidaceae</taxon>
        <taxon>Nocardiopsis</taxon>
    </lineage>
</organism>
<accession>A0A7W8VH17</accession>
<keyword evidence="4" id="KW-0503">Monooxygenase</keyword>
<dbReference type="EMBL" id="JACHDB010000002">
    <property type="protein sequence ID" value="MBB5435564.1"/>
    <property type="molecule type" value="Genomic_DNA"/>
</dbReference>
<dbReference type="InterPro" id="IPR019923">
    <property type="entry name" value="Lucif-like_OxRdtase_MSMEG_2516"/>
</dbReference>